<dbReference type="AlphaFoldDB" id="A0A8T0U530"/>
<evidence type="ECO:0000313" key="2">
    <source>
        <dbReference type="EMBL" id="KAG2616845.1"/>
    </source>
</evidence>
<evidence type="ECO:0000313" key="3">
    <source>
        <dbReference type="Proteomes" id="UP000823388"/>
    </source>
</evidence>
<evidence type="ECO:0000256" key="1">
    <source>
        <dbReference type="SAM" id="MobiDB-lite"/>
    </source>
</evidence>
<accession>A0A8T0U530</accession>
<organism evidence="2 3">
    <name type="scientific">Panicum virgatum</name>
    <name type="common">Blackwell switchgrass</name>
    <dbReference type="NCBI Taxonomy" id="38727"/>
    <lineage>
        <taxon>Eukaryota</taxon>
        <taxon>Viridiplantae</taxon>
        <taxon>Streptophyta</taxon>
        <taxon>Embryophyta</taxon>
        <taxon>Tracheophyta</taxon>
        <taxon>Spermatophyta</taxon>
        <taxon>Magnoliopsida</taxon>
        <taxon>Liliopsida</taxon>
        <taxon>Poales</taxon>
        <taxon>Poaceae</taxon>
        <taxon>PACMAD clade</taxon>
        <taxon>Panicoideae</taxon>
        <taxon>Panicodae</taxon>
        <taxon>Paniceae</taxon>
        <taxon>Panicinae</taxon>
        <taxon>Panicum</taxon>
        <taxon>Panicum sect. Hiantes</taxon>
    </lineage>
</organism>
<dbReference type="Proteomes" id="UP000823388">
    <property type="component" value="Chromosome 3N"/>
</dbReference>
<sequence length="107" mass="11553">MSELLRRSGSMAAATDELSRVVGRTRWATERDLLDPPLHRRRRERDGAAAPAPGGPAPRPAPGPRGAGARRPCAVAEAASVAYGALQYPTMLFLETILKLKFIMLDC</sequence>
<proteinExistence type="predicted"/>
<feature type="region of interest" description="Disordered" evidence="1">
    <location>
        <begin position="32"/>
        <end position="71"/>
    </location>
</feature>
<name>A0A8T0U530_PANVG</name>
<dbReference type="EMBL" id="CM029042">
    <property type="protein sequence ID" value="KAG2616845.1"/>
    <property type="molecule type" value="Genomic_DNA"/>
</dbReference>
<reference evidence="2" key="1">
    <citation type="submission" date="2020-05" db="EMBL/GenBank/DDBJ databases">
        <title>WGS assembly of Panicum virgatum.</title>
        <authorList>
            <person name="Lovell J.T."/>
            <person name="Jenkins J."/>
            <person name="Shu S."/>
            <person name="Juenger T.E."/>
            <person name="Schmutz J."/>
        </authorList>
    </citation>
    <scope>NUCLEOTIDE SEQUENCE</scope>
    <source>
        <strain evidence="2">AP13</strain>
    </source>
</reference>
<protein>
    <submittedName>
        <fullName evidence="2">Uncharacterized protein</fullName>
    </submittedName>
</protein>
<keyword evidence="3" id="KW-1185">Reference proteome</keyword>
<feature type="compositionally biased region" description="Pro residues" evidence="1">
    <location>
        <begin position="53"/>
        <end position="63"/>
    </location>
</feature>
<gene>
    <name evidence="2" type="ORF">PVAP13_3NG177190</name>
</gene>
<comment type="caution">
    <text evidence="2">The sequence shown here is derived from an EMBL/GenBank/DDBJ whole genome shotgun (WGS) entry which is preliminary data.</text>
</comment>